<keyword evidence="1" id="KW-0001">2Fe-2S</keyword>
<dbReference type="Pfam" id="PF00355">
    <property type="entry name" value="Rieske"/>
    <property type="match status" value="1"/>
</dbReference>
<dbReference type="PROSITE" id="PS51296">
    <property type="entry name" value="RIESKE"/>
    <property type="match status" value="1"/>
</dbReference>
<sequence length="353" mass="40913">MNPNYWYPLEWSDAVKPGDVVETRFWGQSIALYRGTDGRARAVENRCAHRQIKLTMGHVRECELVCLYHGWSYDEGGRLVDMKHDHFGKKLPVLSIRAYPVRERYGLIWGYMGEPAAAERVPLVEIEHGDGEDSWAAIRFDYTWKAHHYMVIDNLCNLTHLYVHGRWVPYDQTTLTHHSLDGDRLELNWHHTLRRDPGLYGVYKQVFGSPGSRETSETHMVYDYPYQRALSNDRIRSCNFMLPQAPDRTRVFSVQFWKAPQLPVLGRPVPRALMSKLWAPAVRPVTKEIFRQDGATVEGEQDAIMGEHFDRPIPELNPSVRLFERLTIERWQAHLDAPAHAGDAGLCTRVKRL</sequence>
<dbReference type="SUPFAM" id="SSF55961">
    <property type="entry name" value="Bet v1-like"/>
    <property type="match status" value="1"/>
</dbReference>
<evidence type="ECO:0000256" key="4">
    <source>
        <dbReference type="ARBA" id="ARBA00023004"/>
    </source>
</evidence>
<evidence type="ECO:0000256" key="2">
    <source>
        <dbReference type="ARBA" id="ARBA00022723"/>
    </source>
</evidence>
<dbReference type="InterPro" id="IPR050584">
    <property type="entry name" value="Cholesterol_7-desaturase"/>
</dbReference>
<dbReference type="PANTHER" id="PTHR21266">
    <property type="entry name" value="IRON-SULFUR DOMAIN CONTAINING PROTEIN"/>
    <property type="match status" value="1"/>
</dbReference>
<evidence type="ECO:0000313" key="8">
    <source>
        <dbReference type="Proteomes" id="UP000238823"/>
    </source>
</evidence>
<dbReference type="Gene3D" id="2.102.10.10">
    <property type="entry name" value="Rieske [2Fe-2S] iron-sulphur domain"/>
    <property type="match status" value="1"/>
</dbReference>
<dbReference type="SUPFAM" id="SSF50022">
    <property type="entry name" value="ISP domain"/>
    <property type="match status" value="1"/>
</dbReference>
<dbReference type="Proteomes" id="UP000238823">
    <property type="component" value="Unassembled WGS sequence"/>
</dbReference>
<organism evidence="7 8">
    <name type="scientific">Enhygromyxa salina</name>
    <dbReference type="NCBI Taxonomy" id="215803"/>
    <lineage>
        <taxon>Bacteria</taxon>
        <taxon>Pseudomonadati</taxon>
        <taxon>Myxococcota</taxon>
        <taxon>Polyangia</taxon>
        <taxon>Nannocystales</taxon>
        <taxon>Nannocystaceae</taxon>
        <taxon>Enhygromyxa</taxon>
    </lineage>
</organism>
<name>A0A2S9Y480_9BACT</name>
<dbReference type="Pfam" id="PF19112">
    <property type="entry name" value="VanA_C"/>
    <property type="match status" value="1"/>
</dbReference>
<dbReference type="EMBL" id="PVNL01000119">
    <property type="protein sequence ID" value="PRP99907.1"/>
    <property type="molecule type" value="Genomic_DNA"/>
</dbReference>
<evidence type="ECO:0000256" key="1">
    <source>
        <dbReference type="ARBA" id="ARBA00022714"/>
    </source>
</evidence>
<dbReference type="Gene3D" id="3.90.380.10">
    <property type="entry name" value="Naphthalene 1,2-dioxygenase Alpha Subunit, Chain A, domain 1"/>
    <property type="match status" value="1"/>
</dbReference>
<evidence type="ECO:0000259" key="6">
    <source>
        <dbReference type="PROSITE" id="PS51296"/>
    </source>
</evidence>
<dbReference type="GO" id="GO:0051537">
    <property type="term" value="F:2 iron, 2 sulfur cluster binding"/>
    <property type="evidence" value="ECO:0007669"/>
    <property type="project" value="UniProtKB-KW"/>
</dbReference>
<evidence type="ECO:0000256" key="5">
    <source>
        <dbReference type="ARBA" id="ARBA00023014"/>
    </source>
</evidence>
<dbReference type="InterPro" id="IPR044043">
    <property type="entry name" value="VanA_C_cat"/>
</dbReference>
<evidence type="ECO:0000256" key="3">
    <source>
        <dbReference type="ARBA" id="ARBA00023002"/>
    </source>
</evidence>
<dbReference type="CDD" id="cd03469">
    <property type="entry name" value="Rieske_RO_Alpha_N"/>
    <property type="match status" value="1"/>
</dbReference>
<keyword evidence="7" id="KW-0503">Monooxygenase</keyword>
<dbReference type="GO" id="GO:0046872">
    <property type="term" value="F:metal ion binding"/>
    <property type="evidence" value="ECO:0007669"/>
    <property type="project" value="UniProtKB-KW"/>
</dbReference>
<dbReference type="PANTHER" id="PTHR21266:SF57">
    <property type="entry name" value="3-CHLOROBENZOATE-3,4-DIOXYGENASE"/>
    <property type="match status" value="1"/>
</dbReference>
<keyword evidence="3 7" id="KW-0560">Oxidoreductase</keyword>
<dbReference type="EC" id="1.14.14.-" evidence="7"/>
<feature type="domain" description="Rieske" evidence="6">
    <location>
        <begin position="6"/>
        <end position="110"/>
    </location>
</feature>
<protein>
    <submittedName>
        <fullName evidence="7">Toluene-4-sulfonate monooxygenase system iron-sulfur subunit TsaM1</fullName>
        <ecNumber evidence="7">1.14.14.-</ecNumber>
    </submittedName>
</protein>
<dbReference type="GO" id="GO:0004497">
    <property type="term" value="F:monooxygenase activity"/>
    <property type="evidence" value="ECO:0007669"/>
    <property type="project" value="UniProtKB-KW"/>
</dbReference>
<dbReference type="InterPro" id="IPR017941">
    <property type="entry name" value="Rieske_2Fe-2S"/>
</dbReference>
<reference evidence="7 8" key="1">
    <citation type="submission" date="2018-03" db="EMBL/GenBank/DDBJ databases">
        <title>Draft Genome Sequences of the Obligatory Marine Myxobacteria Enhygromyxa salina SWB007.</title>
        <authorList>
            <person name="Poehlein A."/>
            <person name="Moghaddam J.A."/>
            <person name="Harms H."/>
            <person name="Alanjari M."/>
            <person name="Koenig G.M."/>
            <person name="Daniel R."/>
            <person name="Schaeberle T.F."/>
        </authorList>
    </citation>
    <scope>NUCLEOTIDE SEQUENCE [LARGE SCALE GENOMIC DNA]</scope>
    <source>
        <strain evidence="7 8">SWB007</strain>
    </source>
</reference>
<keyword evidence="5" id="KW-0411">Iron-sulfur</keyword>
<dbReference type="AlphaFoldDB" id="A0A2S9Y480"/>
<keyword evidence="4" id="KW-0408">Iron</keyword>
<evidence type="ECO:0000313" key="7">
    <source>
        <dbReference type="EMBL" id="PRP99907.1"/>
    </source>
</evidence>
<dbReference type="InterPro" id="IPR036922">
    <property type="entry name" value="Rieske_2Fe-2S_sf"/>
</dbReference>
<accession>A0A2S9Y480</accession>
<proteinExistence type="predicted"/>
<comment type="caution">
    <text evidence="7">The sequence shown here is derived from an EMBL/GenBank/DDBJ whole genome shotgun (WGS) entry which is preliminary data.</text>
</comment>
<keyword evidence="2" id="KW-0479">Metal-binding</keyword>
<gene>
    <name evidence="7" type="primary">tsaM1_2</name>
    <name evidence="7" type="ORF">ENSA7_61240</name>
</gene>